<reference evidence="2" key="1">
    <citation type="submission" date="2017-09" db="EMBL/GenBank/DDBJ databases">
        <title>Depth-based differentiation of microbial function through sediment-hosted aquifers and enrichment of novel symbionts in the deep terrestrial subsurface.</title>
        <authorList>
            <person name="Probst A.J."/>
            <person name="Ladd B."/>
            <person name="Jarett J.K."/>
            <person name="Geller-Mcgrath D.E."/>
            <person name="Sieber C.M.K."/>
            <person name="Emerson J.B."/>
            <person name="Anantharaman K."/>
            <person name="Thomas B.C."/>
            <person name="Malmstrom R."/>
            <person name="Stieglmeier M."/>
            <person name="Klingl A."/>
            <person name="Woyke T."/>
            <person name="Ryan C.M."/>
            <person name="Banfield J.F."/>
        </authorList>
    </citation>
    <scope>NUCLEOTIDE SEQUENCE [LARGE SCALE GENOMIC DNA]</scope>
</reference>
<comment type="caution">
    <text evidence="1">The sequence shown here is derived from an EMBL/GenBank/DDBJ whole genome shotgun (WGS) entry which is preliminary data.</text>
</comment>
<dbReference type="EMBL" id="PFAF01000061">
    <property type="protein sequence ID" value="PIR98790.1"/>
    <property type="molecule type" value="Genomic_DNA"/>
</dbReference>
<evidence type="ECO:0000313" key="1">
    <source>
        <dbReference type="EMBL" id="PIR98790.1"/>
    </source>
</evidence>
<accession>A0A2H0VKE9</accession>
<evidence type="ECO:0000313" key="2">
    <source>
        <dbReference type="Proteomes" id="UP000230796"/>
    </source>
</evidence>
<gene>
    <name evidence="1" type="ORF">COT87_02895</name>
</gene>
<name>A0A2H0VKE9_9BACT</name>
<protein>
    <recommendedName>
        <fullName evidence="3">Mannosyl-glycoprotein endo-beta-N-acetylglucosamidase-like domain-containing protein</fullName>
    </recommendedName>
</protein>
<dbReference type="AlphaFoldDB" id="A0A2H0VKE9"/>
<dbReference type="Proteomes" id="UP000230796">
    <property type="component" value="Unassembled WGS sequence"/>
</dbReference>
<sequence length="196" mass="21159">MKNILFKSSLFLMILVFSSVNIAYGLSPEQKRVMDSGILYFDVNKNSCETGLGSAPGTGPCMEALLPNILDGDGLATAIDTYIHQTVPGSPLENLGNEFVKSGVQYGINPMYVVALAQKESSLGTKGIATNGGHNSFGRKAGSGQPSLGGFYDWPSWKDSVSTAHDDNQFAFLKRVYIDEGFNTIAKIREKYCPNS</sequence>
<dbReference type="Gene3D" id="1.10.530.10">
    <property type="match status" value="1"/>
</dbReference>
<proteinExistence type="predicted"/>
<organism evidence="1 2">
    <name type="scientific">Candidatus Collierbacteria bacterium CG10_big_fil_rev_8_21_14_0_10_44_9</name>
    <dbReference type="NCBI Taxonomy" id="1974535"/>
    <lineage>
        <taxon>Bacteria</taxon>
        <taxon>Candidatus Collieribacteriota</taxon>
    </lineage>
</organism>
<feature type="non-terminal residue" evidence="1">
    <location>
        <position position="196"/>
    </location>
</feature>
<evidence type="ECO:0008006" key="3">
    <source>
        <dbReference type="Google" id="ProtNLM"/>
    </source>
</evidence>